<dbReference type="SUPFAM" id="SSF90123">
    <property type="entry name" value="ABC transporter transmembrane region"/>
    <property type="match status" value="1"/>
</dbReference>
<dbReference type="InterPro" id="IPR011527">
    <property type="entry name" value="ABC1_TM_dom"/>
</dbReference>
<dbReference type="PROSITE" id="PS50893">
    <property type="entry name" value="ABC_TRANSPORTER_2"/>
    <property type="match status" value="1"/>
</dbReference>
<gene>
    <name evidence="12" type="ORF">DW944_01300</name>
</gene>
<dbReference type="Proteomes" id="UP000284779">
    <property type="component" value="Unassembled WGS sequence"/>
</dbReference>
<feature type="transmembrane region" description="Helical" evidence="9">
    <location>
        <begin position="425"/>
        <end position="450"/>
    </location>
</feature>
<evidence type="ECO:0000256" key="2">
    <source>
        <dbReference type="ARBA" id="ARBA00022448"/>
    </source>
</evidence>
<feature type="domain" description="ABC transmembrane type-1" evidence="11">
    <location>
        <begin position="210"/>
        <end position="452"/>
    </location>
</feature>
<protein>
    <submittedName>
        <fullName evidence="12">ABC transporter ATP-binding protein</fullName>
    </submittedName>
</protein>
<feature type="domain" description="ABC transporter" evidence="10">
    <location>
        <begin position="486"/>
        <end position="721"/>
    </location>
</feature>
<comment type="caution">
    <text evidence="12">The sequence shown here is derived from an EMBL/GenBank/DDBJ whole genome shotgun (WGS) entry which is preliminary data.</text>
</comment>
<dbReference type="InterPro" id="IPR003439">
    <property type="entry name" value="ABC_transporter-like_ATP-bd"/>
</dbReference>
<keyword evidence="7 9" id="KW-1133">Transmembrane helix</keyword>
<dbReference type="Pfam" id="PF00005">
    <property type="entry name" value="ABC_tran"/>
    <property type="match status" value="1"/>
</dbReference>
<keyword evidence="13" id="KW-1185">Reference proteome</keyword>
<evidence type="ECO:0000256" key="5">
    <source>
        <dbReference type="ARBA" id="ARBA00022741"/>
    </source>
</evidence>
<feature type="transmembrane region" description="Helical" evidence="9">
    <location>
        <begin position="287"/>
        <end position="305"/>
    </location>
</feature>
<evidence type="ECO:0000313" key="13">
    <source>
        <dbReference type="Proteomes" id="UP000284779"/>
    </source>
</evidence>
<keyword evidence="2" id="KW-0813">Transport</keyword>
<evidence type="ECO:0000256" key="9">
    <source>
        <dbReference type="SAM" id="Phobius"/>
    </source>
</evidence>
<dbReference type="CDD" id="cd18548">
    <property type="entry name" value="ABC_6TM_Tm287_like"/>
    <property type="match status" value="1"/>
</dbReference>
<dbReference type="PANTHER" id="PTHR24221">
    <property type="entry name" value="ATP-BINDING CASSETTE SUB-FAMILY B"/>
    <property type="match status" value="1"/>
</dbReference>
<dbReference type="InterPro" id="IPR027417">
    <property type="entry name" value="P-loop_NTPase"/>
</dbReference>
<dbReference type="PROSITE" id="PS50929">
    <property type="entry name" value="ABC_TM1F"/>
    <property type="match status" value="1"/>
</dbReference>
<keyword evidence="3" id="KW-1003">Cell membrane</keyword>
<evidence type="ECO:0000256" key="4">
    <source>
        <dbReference type="ARBA" id="ARBA00022692"/>
    </source>
</evidence>
<dbReference type="AlphaFoldDB" id="A0A413RDH1"/>
<dbReference type="EMBL" id="QSFD01000001">
    <property type="protein sequence ID" value="RHA20832.1"/>
    <property type="molecule type" value="Genomic_DNA"/>
</dbReference>
<dbReference type="PROSITE" id="PS00211">
    <property type="entry name" value="ABC_TRANSPORTER_1"/>
    <property type="match status" value="1"/>
</dbReference>
<dbReference type="RefSeq" id="WP_117969316.1">
    <property type="nucleotide sequence ID" value="NZ_CAUBDO010000008.1"/>
</dbReference>
<evidence type="ECO:0000259" key="11">
    <source>
        <dbReference type="PROSITE" id="PS50929"/>
    </source>
</evidence>
<organism evidence="12 13">
    <name type="scientific">Eubacterium ventriosum</name>
    <dbReference type="NCBI Taxonomy" id="39496"/>
    <lineage>
        <taxon>Bacteria</taxon>
        <taxon>Bacillati</taxon>
        <taxon>Bacillota</taxon>
        <taxon>Clostridia</taxon>
        <taxon>Eubacteriales</taxon>
        <taxon>Eubacteriaceae</taxon>
        <taxon>Eubacterium</taxon>
    </lineage>
</organism>
<reference evidence="12 13" key="1">
    <citation type="submission" date="2018-08" db="EMBL/GenBank/DDBJ databases">
        <title>A genome reference for cultivated species of the human gut microbiota.</title>
        <authorList>
            <person name="Zou Y."/>
            <person name="Xue W."/>
            <person name="Luo G."/>
        </authorList>
    </citation>
    <scope>NUCLEOTIDE SEQUENCE [LARGE SCALE GENOMIC DNA]</scope>
    <source>
        <strain evidence="12 13">AM44-11BH</strain>
    </source>
</reference>
<accession>A0A413RDH1</accession>
<evidence type="ECO:0000256" key="7">
    <source>
        <dbReference type="ARBA" id="ARBA00022989"/>
    </source>
</evidence>
<sequence>MKHIFENLKKYWYFVILILALLVVQAYCDLSLPDYTSNIIDVGIVNGGVEHQMPEFITENSYNSLKLFLNEQETKDWDNAYEFIKSDKAYKLKNTDKDNLEELDSEFGNVIAVYYMMSSQQDSQFKNMSGNAQQMTPEQQQEMAKKLQEFGVDPQSPTLMYDLRKVFEKKLSSLGDSTISSYAKSFAKSEYKACGKDLDKLQTDYMFKTGAKMISMTLLMVIAAILVGFFASKTAAGVGRDLREKIFTKVMSFSNAELDKFSTASLITRSTNDVQQIQMVSVMLLRMVLYAPILAIGGIINVVNYSSGMEWTIVLAVAVVVCIIGVLMVVAMPKFNMMQKLVDKVNLISREILTGLSVIRAFSREKKEEERFEEANGNLTRVMLFTNRAMSFMMPALMFVMNGVSVLIIWVAAKKIDQGVMEVGTMTAFITYSMMIIMGFLMLTMVSIMLPRAAVAANRIDEVLKTEITIKDSHNALTEKTNNAVVKFDHVDFKYADGEENVLEDIDFEAKPGQTVAIIGSTGSGKSTLAKLIPRFFDVTNGKITLDGVDIRDISIETLRSQIGYVPQTGILFSGDINSNISYGAPGIDEAGIKEAAQIAQATEFIEDKPDKFESAIAQGGTNVSGGQKQRLSIARAIARNPKIYIFDDSFSALDFKTDTQLRKALKPKTKDATVFIVAQRVSTILHADQILVLDEGKLVGKGTHKELVKTCETYMQIAKSQLSEAEFAASIEGKED</sequence>
<evidence type="ECO:0000256" key="3">
    <source>
        <dbReference type="ARBA" id="ARBA00022475"/>
    </source>
</evidence>
<dbReference type="SUPFAM" id="SSF52540">
    <property type="entry name" value="P-loop containing nucleoside triphosphate hydrolases"/>
    <property type="match status" value="1"/>
</dbReference>
<dbReference type="GO" id="GO:0140359">
    <property type="term" value="F:ABC-type transporter activity"/>
    <property type="evidence" value="ECO:0007669"/>
    <property type="project" value="InterPro"/>
</dbReference>
<dbReference type="Gene3D" id="1.20.1560.10">
    <property type="entry name" value="ABC transporter type 1, transmembrane domain"/>
    <property type="match status" value="1"/>
</dbReference>
<keyword evidence="6 12" id="KW-0067">ATP-binding</keyword>
<keyword evidence="8 9" id="KW-0472">Membrane</keyword>
<feature type="transmembrane region" description="Helical" evidence="9">
    <location>
        <begin position="213"/>
        <end position="231"/>
    </location>
</feature>
<dbReference type="InterPro" id="IPR017871">
    <property type="entry name" value="ABC_transporter-like_CS"/>
</dbReference>
<evidence type="ECO:0000259" key="10">
    <source>
        <dbReference type="PROSITE" id="PS50893"/>
    </source>
</evidence>
<dbReference type="FunFam" id="3.40.50.300:FF:000221">
    <property type="entry name" value="Multidrug ABC transporter ATP-binding protein"/>
    <property type="match status" value="1"/>
</dbReference>
<comment type="subcellular location">
    <subcellularLocation>
        <location evidence="1">Cell membrane</location>
        <topology evidence="1">Multi-pass membrane protein</topology>
    </subcellularLocation>
</comment>
<evidence type="ECO:0000256" key="6">
    <source>
        <dbReference type="ARBA" id="ARBA00022840"/>
    </source>
</evidence>
<keyword evidence="4 9" id="KW-0812">Transmembrane</keyword>
<dbReference type="GO" id="GO:0005886">
    <property type="term" value="C:plasma membrane"/>
    <property type="evidence" value="ECO:0007669"/>
    <property type="project" value="UniProtKB-SubCell"/>
</dbReference>
<dbReference type="InterPro" id="IPR003593">
    <property type="entry name" value="AAA+_ATPase"/>
</dbReference>
<dbReference type="Gene3D" id="3.40.50.300">
    <property type="entry name" value="P-loop containing nucleotide triphosphate hydrolases"/>
    <property type="match status" value="1"/>
</dbReference>
<dbReference type="SMART" id="SM00382">
    <property type="entry name" value="AAA"/>
    <property type="match status" value="1"/>
</dbReference>
<feature type="transmembrane region" description="Helical" evidence="9">
    <location>
        <begin position="311"/>
        <end position="331"/>
    </location>
</feature>
<dbReference type="InterPro" id="IPR036640">
    <property type="entry name" value="ABC1_TM_sf"/>
</dbReference>
<evidence type="ECO:0000256" key="8">
    <source>
        <dbReference type="ARBA" id="ARBA00023136"/>
    </source>
</evidence>
<evidence type="ECO:0000256" key="1">
    <source>
        <dbReference type="ARBA" id="ARBA00004651"/>
    </source>
</evidence>
<dbReference type="GO" id="GO:0005524">
    <property type="term" value="F:ATP binding"/>
    <property type="evidence" value="ECO:0007669"/>
    <property type="project" value="UniProtKB-KW"/>
</dbReference>
<evidence type="ECO:0000313" key="12">
    <source>
        <dbReference type="EMBL" id="RHA20832.1"/>
    </source>
</evidence>
<dbReference type="Pfam" id="PF00664">
    <property type="entry name" value="ABC_membrane"/>
    <property type="match status" value="1"/>
</dbReference>
<feature type="transmembrane region" description="Helical" evidence="9">
    <location>
        <begin position="392"/>
        <end position="413"/>
    </location>
</feature>
<name>A0A413RDH1_9FIRM</name>
<dbReference type="InterPro" id="IPR039421">
    <property type="entry name" value="Type_1_exporter"/>
</dbReference>
<proteinExistence type="predicted"/>
<dbReference type="GO" id="GO:0016887">
    <property type="term" value="F:ATP hydrolysis activity"/>
    <property type="evidence" value="ECO:0007669"/>
    <property type="project" value="InterPro"/>
</dbReference>
<dbReference type="PANTHER" id="PTHR24221:SF276">
    <property type="entry name" value="ABC TRANSPORTER, ATP-BINDING_PERMEASE PROTEIN"/>
    <property type="match status" value="1"/>
</dbReference>
<keyword evidence="5" id="KW-0547">Nucleotide-binding</keyword>